<comment type="caution">
    <text evidence="1">The sequence shown here is derived from an EMBL/GenBank/DDBJ whole genome shotgun (WGS) entry which is preliminary data.</text>
</comment>
<gene>
    <name evidence="1" type="ORF">EII34_15125</name>
</gene>
<dbReference type="RefSeq" id="WP_124846003.1">
    <property type="nucleotide sequence ID" value="NZ_RQZG01000025.1"/>
</dbReference>
<reference evidence="1 2" key="1">
    <citation type="submission" date="2018-11" db="EMBL/GenBank/DDBJ databases">
        <title>Genomes From Bacteria Associated with the Canine Oral Cavity: a Test Case for Automated Genome-Based Taxonomic Assignment.</title>
        <authorList>
            <person name="Coil D.A."/>
            <person name="Jospin G."/>
            <person name="Darling A.E."/>
            <person name="Wallis C."/>
            <person name="Davis I.J."/>
            <person name="Harris S."/>
            <person name="Eisen J.A."/>
            <person name="Holcombe L.J."/>
            <person name="O'Flynn C."/>
        </authorList>
    </citation>
    <scope>NUCLEOTIDE SEQUENCE [LARGE SCALE GENOMIC DNA]</scope>
    <source>
        <strain evidence="1 2">OH887_COT-365</strain>
    </source>
</reference>
<sequence>MDLTSAGQLLAGAVAASNAQGQRYEWGRWDGSRLWLDTAPDIGLTADNAAGPLSPGQRVLAIYLARTKRWIIIGPAATTLEARLSQLEAQAARLPRVVARGQWVEPDPGPTTSFIRWPAGVAFTSPPTIITQLASSAGVFAGARSHVDGIGLTGFRLSTTGTSTGGCPWMWTAIQ</sequence>
<accession>A0A3P1T1T6</accession>
<protein>
    <submittedName>
        <fullName evidence="1">Uncharacterized protein</fullName>
    </submittedName>
</protein>
<name>A0A3P1T1T6_9ACTN</name>
<evidence type="ECO:0000313" key="2">
    <source>
        <dbReference type="Proteomes" id="UP000280819"/>
    </source>
</evidence>
<organism evidence="1 2">
    <name type="scientific">Arachnia propionica</name>
    <dbReference type="NCBI Taxonomy" id="1750"/>
    <lineage>
        <taxon>Bacteria</taxon>
        <taxon>Bacillati</taxon>
        <taxon>Actinomycetota</taxon>
        <taxon>Actinomycetes</taxon>
        <taxon>Propionibacteriales</taxon>
        <taxon>Propionibacteriaceae</taxon>
        <taxon>Arachnia</taxon>
    </lineage>
</organism>
<dbReference type="AlphaFoldDB" id="A0A3P1T1T6"/>
<evidence type="ECO:0000313" key="1">
    <source>
        <dbReference type="EMBL" id="RRD03235.1"/>
    </source>
</evidence>
<proteinExistence type="predicted"/>
<dbReference type="Proteomes" id="UP000280819">
    <property type="component" value="Unassembled WGS sequence"/>
</dbReference>
<dbReference type="EMBL" id="RQZG01000025">
    <property type="protein sequence ID" value="RRD03235.1"/>
    <property type="molecule type" value="Genomic_DNA"/>
</dbReference>